<dbReference type="InterPro" id="IPR012394">
    <property type="entry name" value="Aldehyde_DH_NAD(P)"/>
</dbReference>
<feature type="domain" description="Aldehyde dehydrogenase" evidence="9">
    <location>
        <begin position="13"/>
        <end position="440"/>
    </location>
</feature>
<dbReference type="PIRSF" id="PIRSF036492">
    <property type="entry name" value="ALDH"/>
    <property type="match status" value="1"/>
</dbReference>
<dbReference type="InterPro" id="IPR029510">
    <property type="entry name" value="Ald_DH_CS_GLU"/>
</dbReference>
<evidence type="ECO:0000256" key="3">
    <source>
        <dbReference type="ARBA" id="ARBA00023002"/>
    </source>
</evidence>
<dbReference type="Pfam" id="PF00171">
    <property type="entry name" value="Aldedh"/>
    <property type="match status" value="1"/>
</dbReference>
<evidence type="ECO:0000313" key="10">
    <source>
        <dbReference type="EMBL" id="KAG8624963.1"/>
    </source>
</evidence>
<dbReference type="GO" id="GO:0006081">
    <property type="term" value="P:aldehyde metabolic process"/>
    <property type="evidence" value="ECO:0007669"/>
    <property type="project" value="InterPro"/>
</dbReference>
<dbReference type="PANTHER" id="PTHR43570:SF11">
    <property type="entry name" value="ALDEHYDE DEHYDROGENASE"/>
    <property type="match status" value="1"/>
</dbReference>
<dbReference type="InterPro" id="IPR016163">
    <property type="entry name" value="Ald_DH_C"/>
</dbReference>
<comment type="similarity">
    <text evidence="1 5 8">Belongs to the aldehyde dehydrogenase family.</text>
</comment>
<dbReference type="InterPro" id="IPR016162">
    <property type="entry name" value="Ald_DH_N"/>
</dbReference>
<dbReference type="Gene3D" id="3.40.605.10">
    <property type="entry name" value="Aldehyde Dehydrogenase, Chain A, domain 1"/>
    <property type="match status" value="1"/>
</dbReference>
<dbReference type="GO" id="GO:0005737">
    <property type="term" value="C:cytoplasm"/>
    <property type="evidence" value="ECO:0007669"/>
    <property type="project" value="TreeGrafter"/>
</dbReference>
<dbReference type="GO" id="GO:0004029">
    <property type="term" value="F:aldehyde dehydrogenase (NAD+) activity"/>
    <property type="evidence" value="ECO:0007669"/>
    <property type="project" value="TreeGrafter"/>
</dbReference>
<dbReference type="SUPFAM" id="SSF53720">
    <property type="entry name" value="ALDH-like"/>
    <property type="match status" value="1"/>
</dbReference>
<dbReference type="CDD" id="cd07135">
    <property type="entry name" value="ALDH_F14-YMR110C"/>
    <property type="match status" value="1"/>
</dbReference>
<sequence>MELPEFTAIKMGDIPAVHNKLYQTFHTQRTRPISYRLTQLRKLWWALKDAEKLIMEACLRDLGKPHFETYLTELGWCLNDIIFVCQNLEKWAKDETPADIALMHWAMKPRIRKDPLGVVLILGAYNFPIQLSLGPLIGAIAAGCTAVLKPSESSPYAAAVLQHVVEKSLDPDAYQVVNGSIPESTALLELKWDKIFYTGGASVGKIIAKKAAETLTPVTLELGGKNPAIVTASADPRIAARRLLWAKGLNAGQVCVSQNYILVERNIMPALIEEFKNALKTFYPDGVKASADYSRIVNERQFLKLKKMLDDSGGKILAGGMMDQATKYIEPTLIEVTDPNDTLLLDESFGPLIPILAFDDLNLAIKIANQVDPTPLGVYPFGSNNEIEKILKGTRSGGVSINDGFYHASIPTLEFGGVGSSGQGAYRGKASFDSFTHRRAITRTPGWAEKLLDIRYPPYKGKIEKLASFTDLKPDFDRDGKVRARGVITYILGLGGKTITESVVRWTVVLVAAFAARKGWAKL</sequence>
<dbReference type="AlphaFoldDB" id="A0A8K0KYK1"/>
<reference evidence="10" key="1">
    <citation type="submission" date="2021-07" db="EMBL/GenBank/DDBJ databases">
        <title>Elsinoe batatas strain:CRI-CJ2 Genome sequencing and assembly.</title>
        <authorList>
            <person name="Huang L."/>
        </authorList>
    </citation>
    <scope>NUCLEOTIDE SEQUENCE</scope>
    <source>
        <strain evidence="10">CRI-CJ2</strain>
    </source>
</reference>
<evidence type="ECO:0000256" key="5">
    <source>
        <dbReference type="PIRNR" id="PIRNR036492"/>
    </source>
</evidence>
<organism evidence="10 11">
    <name type="scientific">Elsinoe batatas</name>
    <dbReference type="NCBI Taxonomy" id="2601811"/>
    <lineage>
        <taxon>Eukaryota</taxon>
        <taxon>Fungi</taxon>
        <taxon>Dikarya</taxon>
        <taxon>Ascomycota</taxon>
        <taxon>Pezizomycotina</taxon>
        <taxon>Dothideomycetes</taxon>
        <taxon>Dothideomycetidae</taxon>
        <taxon>Myriangiales</taxon>
        <taxon>Elsinoaceae</taxon>
        <taxon>Elsinoe</taxon>
    </lineage>
</organism>
<keyword evidence="11" id="KW-1185">Reference proteome</keyword>
<dbReference type="Proteomes" id="UP000809789">
    <property type="component" value="Unassembled WGS sequence"/>
</dbReference>
<evidence type="ECO:0000256" key="7">
    <source>
        <dbReference type="PROSITE-ProRule" id="PRU10007"/>
    </source>
</evidence>
<evidence type="ECO:0000256" key="1">
    <source>
        <dbReference type="ARBA" id="ARBA00009986"/>
    </source>
</evidence>
<keyword evidence="3 5" id="KW-0560">Oxidoreductase</keyword>
<dbReference type="PROSITE" id="PS00687">
    <property type="entry name" value="ALDEHYDE_DEHYDR_GLU"/>
    <property type="match status" value="1"/>
</dbReference>
<evidence type="ECO:0000256" key="8">
    <source>
        <dbReference type="RuleBase" id="RU003345"/>
    </source>
</evidence>
<keyword evidence="4" id="KW-0520">NAD</keyword>
<dbReference type="FunFam" id="3.40.309.10:FF:000025">
    <property type="entry name" value="Aldehyde dehydrogenase"/>
    <property type="match status" value="1"/>
</dbReference>
<evidence type="ECO:0000259" key="9">
    <source>
        <dbReference type="Pfam" id="PF00171"/>
    </source>
</evidence>
<feature type="active site" evidence="6">
    <location>
        <position position="255"/>
    </location>
</feature>
<evidence type="ECO:0000256" key="2">
    <source>
        <dbReference type="ARBA" id="ARBA00022746"/>
    </source>
</evidence>
<name>A0A8K0KYK1_9PEZI</name>
<feature type="active site" evidence="6 7">
    <location>
        <position position="221"/>
    </location>
</feature>
<dbReference type="Gene3D" id="3.40.309.10">
    <property type="entry name" value="Aldehyde Dehydrogenase, Chain A, domain 2"/>
    <property type="match status" value="1"/>
</dbReference>
<keyword evidence="2" id="KW-0125">Carotenoid biosynthesis</keyword>
<dbReference type="OrthoDB" id="440325at2759"/>
<dbReference type="PANTHER" id="PTHR43570">
    <property type="entry name" value="ALDEHYDE DEHYDROGENASE"/>
    <property type="match status" value="1"/>
</dbReference>
<evidence type="ECO:0000256" key="4">
    <source>
        <dbReference type="ARBA" id="ARBA00023027"/>
    </source>
</evidence>
<accession>A0A8K0KYK1</accession>
<comment type="caution">
    <text evidence="10">The sequence shown here is derived from an EMBL/GenBank/DDBJ whole genome shotgun (WGS) entry which is preliminary data.</text>
</comment>
<evidence type="ECO:0000256" key="6">
    <source>
        <dbReference type="PIRSR" id="PIRSR036492-1"/>
    </source>
</evidence>
<evidence type="ECO:0000313" key="11">
    <source>
        <dbReference type="Proteomes" id="UP000809789"/>
    </source>
</evidence>
<proteinExistence type="inferred from homology"/>
<dbReference type="EMBL" id="JAESVG020000008">
    <property type="protein sequence ID" value="KAG8624963.1"/>
    <property type="molecule type" value="Genomic_DNA"/>
</dbReference>
<gene>
    <name evidence="10" type="ORF">KVT40_006714</name>
</gene>
<dbReference type="InterPro" id="IPR016161">
    <property type="entry name" value="Ald_DH/histidinol_DH"/>
</dbReference>
<dbReference type="GO" id="GO:0016117">
    <property type="term" value="P:carotenoid biosynthetic process"/>
    <property type="evidence" value="ECO:0007669"/>
    <property type="project" value="UniProtKB-KW"/>
</dbReference>
<protein>
    <recommendedName>
        <fullName evidence="5">Aldehyde dehydrogenase</fullName>
    </recommendedName>
</protein>
<dbReference type="InterPro" id="IPR015590">
    <property type="entry name" value="Aldehyde_DH_dom"/>
</dbReference>
<dbReference type="FunFam" id="3.40.605.10:FF:000004">
    <property type="entry name" value="Aldehyde dehydrogenase"/>
    <property type="match status" value="1"/>
</dbReference>